<comment type="caution">
    <text evidence="1">The sequence shown here is derived from an EMBL/GenBank/DDBJ whole genome shotgun (WGS) entry which is preliminary data.</text>
</comment>
<sequence>MSKKLASWFIGGSLCLYGLSPGHTAPHNVGGGVASCSRGTRAVICKDNSVCSSMEYYVCNHSDVLPEPDLCEEGGMEDDPCYHSYYECGDHSNADVSYDDPYCE</sequence>
<reference evidence="1 2" key="1">
    <citation type="submission" date="2019-02" db="EMBL/GenBank/DDBJ databases">
        <title>Deep-cultivation of Planctomycetes and their phenomic and genomic characterization uncovers novel biology.</title>
        <authorList>
            <person name="Wiegand S."/>
            <person name="Jogler M."/>
            <person name="Boedeker C."/>
            <person name="Pinto D."/>
            <person name="Vollmers J."/>
            <person name="Rivas-Marin E."/>
            <person name="Kohn T."/>
            <person name="Peeters S.H."/>
            <person name="Heuer A."/>
            <person name="Rast P."/>
            <person name="Oberbeckmann S."/>
            <person name="Bunk B."/>
            <person name="Jeske O."/>
            <person name="Meyerdierks A."/>
            <person name="Storesund J.E."/>
            <person name="Kallscheuer N."/>
            <person name="Luecker S."/>
            <person name="Lage O.M."/>
            <person name="Pohl T."/>
            <person name="Merkel B.J."/>
            <person name="Hornburger P."/>
            <person name="Mueller R.-W."/>
            <person name="Bruemmer F."/>
            <person name="Labrenz M."/>
            <person name="Spormann A.M."/>
            <person name="Op Den Camp H."/>
            <person name="Overmann J."/>
            <person name="Amann R."/>
            <person name="Jetten M.S.M."/>
            <person name="Mascher T."/>
            <person name="Medema M.H."/>
            <person name="Devos D.P."/>
            <person name="Kaster A.-K."/>
            <person name="Ovreas L."/>
            <person name="Rohde M."/>
            <person name="Galperin M.Y."/>
            <person name="Jogler C."/>
        </authorList>
    </citation>
    <scope>NUCLEOTIDE SEQUENCE [LARGE SCALE GENOMIC DNA]</scope>
    <source>
        <strain evidence="1 2">Poly41</strain>
    </source>
</reference>
<dbReference type="EMBL" id="SJPV01000002">
    <property type="protein sequence ID" value="TWU40816.1"/>
    <property type="molecule type" value="Genomic_DNA"/>
</dbReference>
<accession>A0A5C6E0F1</accession>
<organism evidence="1 2">
    <name type="scientific">Novipirellula artificiosorum</name>
    <dbReference type="NCBI Taxonomy" id="2528016"/>
    <lineage>
        <taxon>Bacteria</taxon>
        <taxon>Pseudomonadati</taxon>
        <taxon>Planctomycetota</taxon>
        <taxon>Planctomycetia</taxon>
        <taxon>Pirellulales</taxon>
        <taxon>Pirellulaceae</taxon>
        <taxon>Novipirellula</taxon>
    </lineage>
</organism>
<name>A0A5C6E0F1_9BACT</name>
<evidence type="ECO:0000313" key="2">
    <source>
        <dbReference type="Proteomes" id="UP000319143"/>
    </source>
</evidence>
<protein>
    <submittedName>
        <fullName evidence="1">Uncharacterized protein</fullName>
    </submittedName>
</protein>
<gene>
    <name evidence="1" type="ORF">Poly41_16510</name>
</gene>
<proteinExistence type="predicted"/>
<evidence type="ECO:0000313" key="1">
    <source>
        <dbReference type="EMBL" id="TWU40816.1"/>
    </source>
</evidence>
<keyword evidence="2" id="KW-1185">Reference proteome</keyword>
<dbReference type="AlphaFoldDB" id="A0A5C6E0F1"/>
<dbReference type="Proteomes" id="UP000319143">
    <property type="component" value="Unassembled WGS sequence"/>
</dbReference>